<dbReference type="Pfam" id="PF22813">
    <property type="entry name" value="TcaA_2nd"/>
    <property type="match status" value="1"/>
</dbReference>
<dbReference type="eggNOG" id="COG4640">
    <property type="taxonomic scope" value="Bacteria"/>
</dbReference>
<feature type="compositionally biased region" description="Low complexity" evidence="1">
    <location>
        <begin position="294"/>
        <end position="311"/>
    </location>
</feature>
<dbReference type="Pfam" id="PF13240">
    <property type="entry name" value="Zn_Ribbon_1"/>
    <property type="match status" value="1"/>
</dbReference>
<reference evidence="5 6" key="1">
    <citation type="journal article" date="2015" name="Genome Announc.">
        <title>Expanding the biotechnology potential of lactobacilli through comparative genomics of 213 strains and associated genera.</title>
        <authorList>
            <person name="Sun Z."/>
            <person name="Harris H.M."/>
            <person name="McCann A."/>
            <person name="Guo C."/>
            <person name="Argimon S."/>
            <person name="Zhang W."/>
            <person name="Yang X."/>
            <person name="Jeffery I.B."/>
            <person name="Cooney J.C."/>
            <person name="Kagawa T.F."/>
            <person name="Liu W."/>
            <person name="Song Y."/>
            <person name="Salvetti E."/>
            <person name="Wrobel A."/>
            <person name="Rasinkangas P."/>
            <person name="Parkhill J."/>
            <person name="Rea M.C."/>
            <person name="O'Sullivan O."/>
            <person name="Ritari J."/>
            <person name="Douillard F.P."/>
            <person name="Paul Ross R."/>
            <person name="Yang R."/>
            <person name="Briner A.E."/>
            <person name="Felis G.E."/>
            <person name="de Vos W.M."/>
            <person name="Barrangou R."/>
            <person name="Klaenhammer T.R."/>
            <person name="Caufield P.W."/>
            <person name="Cui Y."/>
            <person name="Zhang H."/>
            <person name="O'Toole P.W."/>
        </authorList>
    </citation>
    <scope>NUCLEOTIDE SEQUENCE [LARGE SCALE GENOMIC DNA]</scope>
    <source>
        <strain evidence="5 6">DSM 18527</strain>
    </source>
</reference>
<proteinExistence type="predicted"/>
<keyword evidence="2" id="KW-1133">Transmembrane helix</keyword>
<evidence type="ECO:0000313" key="5">
    <source>
        <dbReference type="EMBL" id="KRM30569.1"/>
    </source>
</evidence>
<gene>
    <name evidence="5" type="ORF">FC83_GL001704</name>
</gene>
<dbReference type="PANTHER" id="PTHR40038">
    <property type="entry name" value="MEMBRANE-ASSOCIATED PROTEIN TCAA"/>
    <property type="match status" value="1"/>
</dbReference>
<keyword evidence="6" id="KW-1185">Reference proteome</keyword>
<dbReference type="AlphaFoldDB" id="X0PCJ3"/>
<feature type="domain" description="TcaA second" evidence="4">
    <location>
        <begin position="117"/>
        <end position="204"/>
    </location>
</feature>
<keyword evidence="2" id="KW-0472">Membrane</keyword>
<sequence length="396" mass="43121">MTFCPHCGATVTATDEFCPNCGFNLKAARAQQAAQANTPQSKQPNPTGRPNTPPTQANQSASSQGNVPPQQPGTNGSGPVNPGPSSKVGRWVALGVVILVVILGAGYLMGRQTYAKAKQVDALIAKLNSNNPKTVASVLSSDATNLQINEQTVKPLQNYLQSDKQYINQLKSDLNAKDQSADGNFKLTSDHKAFLVFPEYKLSVKALYPTIKTNRDAEVTVNSEVVKATNGNNYKIGPLILGTYEINAKANVDNKPVTTTKKLFPLKNSNDIAVTLKAPKSETKSTDKDKDTKSTTTATTDTDTDTASSTSRVNRSANSDSSYNRTVQRYKDLISEYDNVGSYGHSFEVSTPAANMKEIDVYDKDTNDLEDKYRYDEIHDLISKYNEDTGKWDLLN</sequence>
<dbReference type="PATRIC" id="fig|1423734.3.peg.1723"/>
<dbReference type="OrthoDB" id="2327418at2"/>
<feature type="region of interest" description="Disordered" evidence="1">
    <location>
        <begin position="32"/>
        <end position="84"/>
    </location>
</feature>
<comment type="caution">
    <text evidence="5">The sequence shown here is derived from an EMBL/GenBank/DDBJ whole genome shotgun (WGS) entry which is preliminary data.</text>
</comment>
<feature type="compositionally biased region" description="Polar residues" evidence="1">
    <location>
        <begin position="56"/>
        <end position="78"/>
    </location>
</feature>
<evidence type="ECO:0000313" key="6">
    <source>
        <dbReference type="Proteomes" id="UP000051236"/>
    </source>
</evidence>
<dbReference type="PANTHER" id="PTHR40038:SF1">
    <property type="entry name" value="MEMBRANE-ASSOCIATED PROTEIN TCAA"/>
    <property type="match status" value="1"/>
</dbReference>
<evidence type="ECO:0000256" key="2">
    <source>
        <dbReference type="SAM" id="Phobius"/>
    </source>
</evidence>
<dbReference type="Proteomes" id="UP000051236">
    <property type="component" value="Unassembled WGS sequence"/>
</dbReference>
<evidence type="ECO:0000256" key="1">
    <source>
        <dbReference type="SAM" id="MobiDB-lite"/>
    </source>
</evidence>
<feature type="compositionally biased region" description="Basic and acidic residues" evidence="1">
    <location>
        <begin position="279"/>
        <end position="293"/>
    </location>
</feature>
<dbReference type="STRING" id="1423734.FC83_GL001704"/>
<organism evidence="5 6">
    <name type="scientific">Agrilactobacillus composti DSM 18527 = JCM 14202</name>
    <dbReference type="NCBI Taxonomy" id="1423734"/>
    <lineage>
        <taxon>Bacteria</taxon>
        <taxon>Bacillati</taxon>
        <taxon>Bacillota</taxon>
        <taxon>Bacilli</taxon>
        <taxon>Lactobacillales</taxon>
        <taxon>Lactobacillaceae</taxon>
        <taxon>Agrilactobacillus</taxon>
    </lineage>
</organism>
<dbReference type="RefSeq" id="WP_035450667.1">
    <property type="nucleotide sequence ID" value="NZ_AZGA01000088.1"/>
</dbReference>
<feature type="region of interest" description="Disordered" evidence="1">
    <location>
        <begin position="275"/>
        <end position="324"/>
    </location>
</feature>
<dbReference type="EMBL" id="AZGA01000088">
    <property type="protein sequence ID" value="KRM30569.1"/>
    <property type="molecule type" value="Genomic_DNA"/>
</dbReference>
<dbReference type="InterPro" id="IPR026870">
    <property type="entry name" value="Zinc_ribbon_dom"/>
</dbReference>
<name>X0PCJ3_9LACO</name>
<evidence type="ECO:0000259" key="3">
    <source>
        <dbReference type="Pfam" id="PF13240"/>
    </source>
</evidence>
<keyword evidence="2" id="KW-0812">Transmembrane</keyword>
<dbReference type="InterPro" id="IPR054529">
    <property type="entry name" value="TcaA_2nd"/>
</dbReference>
<protein>
    <submittedName>
        <fullName evidence="5">Uncharacterized protein</fullName>
    </submittedName>
</protein>
<accession>X0PCJ3</accession>
<feature type="domain" description="Zinc-ribbon" evidence="3">
    <location>
        <begin position="3"/>
        <end position="25"/>
    </location>
</feature>
<feature type="compositionally biased region" description="Polar residues" evidence="1">
    <location>
        <begin position="312"/>
        <end position="324"/>
    </location>
</feature>
<feature type="transmembrane region" description="Helical" evidence="2">
    <location>
        <begin position="91"/>
        <end position="109"/>
    </location>
</feature>
<evidence type="ECO:0000259" key="4">
    <source>
        <dbReference type="Pfam" id="PF22813"/>
    </source>
</evidence>